<keyword evidence="3 5" id="KW-0288">FMN</keyword>
<reference evidence="7 8" key="1">
    <citation type="submission" date="2016-11" db="EMBL/GenBank/DDBJ databases">
        <authorList>
            <person name="Jaros S."/>
            <person name="Januszkiewicz K."/>
            <person name="Wedrychowicz H."/>
        </authorList>
    </citation>
    <scope>NUCLEOTIDE SEQUENCE [LARGE SCALE GENOMIC DNA]</scope>
    <source>
        <strain evidence="7 8">DSM 9705</strain>
    </source>
</reference>
<dbReference type="SUPFAM" id="SSF52507">
    <property type="entry name" value="Homo-oligomeric flavin-containing Cys decarboxylases, HFCD"/>
    <property type="match status" value="1"/>
</dbReference>
<dbReference type="EC" id="2.5.1.129" evidence="5"/>
<dbReference type="Gene3D" id="3.40.50.1950">
    <property type="entry name" value="Flavin prenyltransferase-like"/>
    <property type="match status" value="1"/>
</dbReference>
<comment type="similarity">
    <text evidence="5">Belongs to the UbiX/PAD1 family.</text>
</comment>
<protein>
    <recommendedName>
        <fullName evidence="5">Flavin prenyltransferase UbiX</fullName>
        <ecNumber evidence="5">2.5.1.129</ecNumber>
    </recommendedName>
</protein>
<comment type="caution">
    <text evidence="5">Lacks conserved residue(s) required for the propagation of feature annotation.</text>
</comment>
<feature type="binding site" evidence="5">
    <location>
        <begin position="13"/>
        <end position="15"/>
    </location>
    <ligand>
        <name>FMN</name>
        <dbReference type="ChEBI" id="CHEBI:58210"/>
    </ligand>
</feature>
<evidence type="ECO:0000256" key="5">
    <source>
        <dbReference type="HAMAP-Rule" id="MF_01984"/>
    </source>
</evidence>
<gene>
    <name evidence="5" type="primary">ubiX</name>
    <name evidence="7" type="ORF">SAMN02745124_03734</name>
</gene>
<dbReference type="InterPro" id="IPR004507">
    <property type="entry name" value="UbiX-like"/>
</dbReference>
<accession>A0A1M5Y883</accession>
<organism evidence="7 8">
    <name type="scientific">Desulfofustis glycolicus DSM 9705</name>
    <dbReference type="NCBI Taxonomy" id="1121409"/>
    <lineage>
        <taxon>Bacteria</taxon>
        <taxon>Pseudomonadati</taxon>
        <taxon>Thermodesulfobacteriota</taxon>
        <taxon>Desulfobulbia</taxon>
        <taxon>Desulfobulbales</taxon>
        <taxon>Desulfocapsaceae</taxon>
        <taxon>Desulfofustis</taxon>
    </lineage>
</organism>
<feature type="binding site" evidence="5">
    <location>
        <position position="40"/>
    </location>
    <ligand>
        <name>FMN</name>
        <dbReference type="ChEBI" id="CHEBI:58210"/>
    </ligand>
</feature>
<evidence type="ECO:0000313" key="8">
    <source>
        <dbReference type="Proteomes" id="UP000184139"/>
    </source>
</evidence>
<dbReference type="Proteomes" id="UP000184139">
    <property type="component" value="Unassembled WGS sequence"/>
</dbReference>
<evidence type="ECO:0000256" key="1">
    <source>
        <dbReference type="ARBA" id="ARBA00022602"/>
    </source>
</evidence>
<evidence type="ECO:0000256" key="2">
    <source>
        <dbReference type="ARBA" id="ARBA00022630"/>
    </source>
</evidence>
<dbReference type="RefSeq" id="WP_208609835.1">
    <property type="nucleotide sequence ID" value="NZ_FQXS01000030.1"/>
</dbReference>
<feature type="binding site" evidence="5">
    <location>
        <position position="125"/>
    </location>
    <ligand>
        <name>FMN</name>
        <dbReference type="ChEBI" id="CHEBI:58210"/>
    </ligand>
</feature>
<evidence type="ECO:0000313" key="7">
    <source>
        <dbReference type="EMBL" id="SHI08291.1"/>
    </source>
</evidence>
<name>A0A1M5Y883_9BACT</name>
<feature type="binding site" evidence="5">
    <location>
        <position position="155"/>
    </location>
    <ligand>
        <name>dimethylallyl phosphate</name>
        <dbReference type="ChEBI" id="CHEBI:88052"/>
    </ligand>
</feature>
<keyword evidence="4 5" id="KW-0808">Transferase</keyword>
<keyword evidence="2 5" id="KW-0285">Flavoprotein</keyword>
<dbReference type="AlphaFoldDB" id="A0A1M5Y883"/>
<sequence length="188" mass="20446">MSGVRKLLVAVTGASGMLYLKAFLDQCARLPDLEVHGICSEAGDKVLRLEEGLAPSELTAVSRWFAIDDFAAPPASGSSDYQAMVVLPCSMGTLAAIAQGLSINLIHRSADVMLKERRQLVLAVRETPLNRNHLQNMLAAHDAGAVICPPMPSFYLKPVDLAEAAQFYAWRVLDQIGIEVADRRRWGS</sequence>
<dbReference type="GO" id="GO:0106141">
    <property type="term" value="F:flavin prenyltransferase activity"/>
    <property type="evidence" value="ECO:0007669"/>
    <property type="project" value="UniProtKB-EC"/>
</dbReference>
<comment type="catalytic activity">
    <reaction evidence="5">
        <text>dimethylallyl phosphate + FMNH2 = prenylated FMNH2 + phosphate</text>
        <dbReference type="Rhea" id="RHEA:37743"/>
        <dbReference type="ChEBI" id="CHEBI:43474"/>
        <dbReference type="ChEBI" id="CHEBI:57618"/>
        <dbReference type="ChEBI" id="CHEBI:87467"/>
        <dbReference type="ChEBI" id="CHEBI:88052"/>
        <dbReference type="EC" id="2.5.1.129"/>
    </reaction>
</comment>
<feature type="binding site" evidence="5">
    <location>
        <position position="171"/>
    </location>
    <ligand>
        <name>dimethylallyl phosphate</name>
        <dbReference type="ChEBI" id="CHEBI:88052"/>
    </ligand>
</feature>
<comment type="function">
    <text evidence="5">Flavin prenyltransferase that catalyzes the synthesis of the prenylated FMN cofactor (prenyl-FMN) for 4-hydroxy-3-polyprenylbenzoic acid decarboxylase UbiD. The prenyltransferase is metal-independent and links a dimethylallyl moiety from dimethylallyl monophosphate (DMAP) to the flavin N5 and C6 atoms of FMN.</text>
</comment>
<evidence type="ECO:0000259" key="6">
    <source>
        <dbReference type="Pfam" id="PF02441"/>
    </source>
</evidence>
<dbReference type="HAMAP" id="MF_01984">
    <property type="entry name" value="ubiX_pad"/>
    <property type="match status" value="1"/>
</dbReference>
<dbReference type="STRING" id="1121409.SAMN02745124_03734"/>
<dbReference type="NCBIfam" id="TIGR00421">
    <property type="entry name" value="ubiX_pad"/>
    <property type="match status" value="1"/>
</dbReference>
<dbReference type="InterPro" id="IPR003382">
    <property type="entry name" value="Flavoprotein"/>
</dbReference>
<keyword evidence="1 5" id="KW-0637">Prenyltransferase</keyword>
<keyword evidence="8" id="KW-1185">Reference proteome</keyword>
<feature type="binding site" evidence="5">
    <location>
        <begin position="90"/>
        <end position="93"/>
    </location>
    <ligand>
        <name>FMN</name>
        <dbReference type="ChEBI" id="CHEBI:58210"/>
    </ligand>
</feature>
<dbReference type="Pfam" id="PF02441">
    <property type="entry name" value="Flavoprotein"/>
    <property type="match status" value="1"/>
</dbReference>
<dbReference type="EMBL" id="FQXS01000030">
    <property type="protein sequence ID" value="SHI08291.1"/>
    <property type="molecule type" value="Genomic_DNA"/>
</dbReference>
<evidence type="ECO:0000256" key="4">
    <source>
        <dbReference type="ARBA" id="ARBA00022679"/>
    </source>
</evidence>
<dbReference type="InterPro" id="IPR036551">
    <property type="entry name" value="Flavin_trans-like"/>
</dbReference>
<feature type="domain" description="Flavoprotein" evidence="6">
    <location>
        <begin position="6"/>
        <end position="167"/>
    </location>
</feature>
<proteinExistence type="inferred from homology"/>
<evidence type="ECO:0000256" key="3">
    <source>
        <dbReference type="ARBA" id="ARBA00022643"/>
    </source>
</evidence>